<dbReference type="NCBIfam" id="NF033517">
    <property type="entry name" value="transpos_IS66"/>
    <property type="match status" value="1"/>
</dbReference>
<dbReference type="PANTHER" id="PTHR33678">
    <property type="entry name" value="BLL1576 PROTEIN"/>
    <property type="match status" value="1"/>
</dbReference>
<dbReference type="Pfam" id="PF13007">
    <property type="entry name" value="LZ_Tnp_IS66"/>
    <property type="match status" value="1"/>
</dbReference>
<feature type="domain" description="Transposase IS66 central" evidence="2">
    <location>
        <begin position="179"/>
        <end position="464"/>
    </location>
</feature>
<feature type="coiled-coil region" evidence="1">
    <location>
        <begin position="18"/>
        <end position="45"/>
    </location>
</feature>
<evidence type="ECO:0000259" key="5">
    <source>
        <dbReference type="Pfam" id="PF13817"/>
    </source>
</evidence>
<accession>A0A4Y8LS96</accession>
<evidence type="ECO:0000259" key="2">
    <source>
        <dbReference type="Pfam" id="PF03050"/>
    </source>
</evidence>
<gene>
    <name evidence="6" type="ORF">E2980_23410</name>
</gene>
<dbReference type="Pfam" id="PF03050">
    <property type="entry name" value="DDE_Tnp_IS66"/>
    <property type="match status" value="1"/>
</dbReference>
<evidence type="ECO:0000313" key="7">
    <source>
        <dbReference type="Proteomes" id="UP000297900"/>
    </source>
</evidence>
<dbReference type="Pfam" id="PF13817">
    <property type="entry name" value="DDE_Tnp_IS66_C"/>
    <property type="match status" value="1"/>
</dbReference>
<dbReference type="Pfam" id="PF13005">
    <property type="entry name" value="zf-IS66"/>
    <property type="match status" value="1"/>
</dbReference>
<feature type="domain" description="Transposase TnpC homeodomain" evidence="4">
    <location>
        <begin position="34"/>
        <end position="106"/>
    </location>
</feature>
<reference evidence="6 7" key="1">
    <citation type="submission" date="2019-03" db="EMBL/GenBank/DDBJ databases">
        <title>Cohnella endophytica sp. nov., a novel endophytic bacterium isolated from bark of Sonneratia apetala.</title>
        <authorList>
            <person name="Tuo L."/>
        </authorList>
    </citation>
    <scope>NUCLEOTIDE SEQUENCE [LARGE SCALE GENOMIC DNA]</scope>
    <source>
        <strain evidence="6 7">CCTCC AB 208254</strain>
    </source>
</reference>
<proteinExistence type="predicted"/>
<protein>
    <submittedName>
        <fullName evidence="6">IS66 family transposase</fullName>
    </submittedName>
</protein>
<comment type="caution">
    <text evidence="6">The sequence shown here is derived from an EMBL/GenBank/DDBJ whole genome shotgun (WGS) entry which is preliminary data.</text>
</comment>
<dbReference type="AlphaFoldDB" id="A0A4Y8LS96"/>
<feature type="domain" description="Transposase IS66 C-terminal" evidence="5">
    <location>
        <begin position="471"/>
        <end position="512"/>
    </location>
</feature>
<sequence length="525" mass="60044">MENRAESCPTTELYEATIAKQDAQIAELTAKLNWYQEQFRLAQQKRFGASSEKTHPDQVEMDLFNEAEVLATPASQEPDVETVTYNRKKTGGSREAKLDQFPVETVVYTLPESEQICYCCGGTLHEMSTETRNEIAIVPAEVKVVRHVRQVYACRHCEREEIRTPIVTAPMPKPVQPGSLASPSILAHVMSQKYVDSQPLYRQEQQFARLGLTLSRQTLANWMMYGANQWLSLLVDRMHEHLLKQDILHADETTLQVLREPGKSAETQSYLWLYRTGRMGPPIVLYDYRPTRGGEHPRNFLAGFSGYLHVDGYAGYHKVTGVILVGCWAHARRKFDEALKSLPVSQDKTKTTAQEGLEFCNRLFTIERDLKESSPEERYAIRQERSRPITDAYLAWLRQQRSRTLPKSLLGQAITYSLNQWDKLTAFLSDGRLEIDNNRSERAIKPFVIGRKNWLFANTPRGAKASSTIYSVIETAKENGLNPFKYLNHLFEQMPQLIDPKDPEALDRLLPWSSSLPLACRVFKS</sequence>
<evidence type="ECO:0000256" key="1">
    <source>
        <dbReference type="SAM" id="Coils"/>
    </source>
</evidence>
<dbReference type="InterPro" id="IPR004291">
    <property type="entry name" value="Transposase_IS66_central"/>
</dbReference>
<dbReference type="InterPro" id="IPR024463">
    <property type="entry name" value="Transposase_TnpC_homeodom"/>
</dbReference>
<evidence type="ECO:0000259" key="4">
    <source>
        <dbReference type="Pfam" id="PF13007"/>
    </source>
</evidence>
<keyword evidence="1" id="KW-0175">Coiled coil</keyword>
<dbReference type="InterPro" id="IPR039552">
    <property type="entry name" value="IS66_C"/>
</dbReference>
<dbReference type="InterPro" id="IPR052344">
    <property type="entry name" value="Transposase-related"/>
</dbReference>
<dbReference type="InterPro" id="IPR024474">
    <property type="entry name" value="Znf_dom_IS66"/>
</dbReference>
<dbReference type="OrthoDB" id="9760067at2"/>
<name>A0A4Y8LS96_9BACL</name>
<dbReference type="RefSeq" id="WP_135154648.1">
    <property type="nucleotide sequence ID" value="NZ_SOMN01000067.1"/>
</dbReference>
<organism evidence="6 7">
    <name type="scientific">Cohnella luojiensis</name>
    <dbReference type="NCBI Taxonomy" id="652876"/>
    <lineage>
        <taxon>Bacteria</taxon>
        <taxon>Bacillati</taxon>
        <taxon>Bacillota</taxon>
        <taxon>Bacilli</taxon>
        <taxon>Bacillales</taxon>
        <taxon>Paenibacillaceae</taxon>
        <taxon>Cohnella</taxon>
    </lineage>
</organism>
<evidence type="ECO:0000313" key="6">
    <source>
        <dbReference type="EMBL" id="TFE19392.1"/>
    </source>
</evidence>
<evidence type="ECO:0000259" key="3">
    <source>
        <dbReference type="Pfam" id="PF13005"/>
    </source>
</evidence>
<keyword evidence="7" id="KW-1185">Reference proteome</keyword>
<dbReference type="Proteomes" id="UP000297900">
    <property type="component" value="Unassembled WGS sequence"/>
</dbReference>
<feature type="domain" description="Transposase IS66 zinc-finger binding" evidence="3">
    <location>
        <begin position="114"/>
        <end position="158"/>
    </location>
</feature>
<dbReference type="EMBL" id="SOMN01000067">
    <property type="protein sequence ID" value="TFE19392.1"/>
    <property type="molecule type" value="Genomic_DNA"/>
</dbReference>